<keyword evidence="1 2" id="KW-0053">Apoptosis</keyword>
<keyword evidence="6" id="KW-1185">Reference proteome</keyword>
<dbReference type="Pfam" id="PF09230">
    <property type="entry name" value="DFF40"/>
    <property type="match status" value="1"/>
</dbReference>
<name>A0A1W0WC24_HYPEX</name>
<dbReference type="PANTHER" id="PTHR13067">
    <property type="entry name" value="CASPASE-ACTIVATED DNASE"/>
    <property type="match status" value="1"/>
</dbReference>
<protein>
    <submittedName>
        <fullName evidence="5">DNAation factor subunit beta</fullName>
    </submittedName>
</protein>
<dbReference type="GO" id="GO:0005634">
    <property type="term" value="C:nucleus"/>
    <property type="evidence" value="ECO:0007669"/>
    <property type="project" value="InterPro"/>
</dbReference>
<dbReference type="InterPro" id="IPR044925">
    <property type="entry name" value="His-Me_finger_sf"/>
</dbReference>
<feature type="region of interest" description="Disordered" evidence="3">
    <location>
        <begin position="337"/>
        <end position="361"/>
    </location>
</feature>
<dbReference type="GO" id="GO:0006309">
    <property type="term" value="P:apoptotic DNA fragmentation"/>
    <property type="evidence" value="ECO:0007669"/>
    <property type="project" value="InterPro"/>
</dbReference>
<organism evidence="5 6">
    <name type="scientific">Hypsibius exemplaris</name>
    <name type="common">Freshwater tardigrade</name>
    <dbReference type="NCBI Taxonomy" id="2072580"/>
    <lineage>
        <taxon>Eukaryota</taxon>
        <taxon>Metazoa</taxon>
        <taxon>Ecdysozoa</taxon>
        <taxon>Tardigrada</taxon>
        <taxon>Eutardigrada</taxon>
        <taxon>Parachela</taxon>
        <taxon>Hypsibioidea</taxon>
        <taxon>Hypsibiidae</taxon>
        <taxon>Hypsibius</taxon>
    </lineage>
</organism>
<dbReference type="SMART" id="SM00266">
    <property type="entry name" value="CAD"/>
    <property type="match status" value="1"/>
</dbReference>
<evidence type="ECO:0000313" key="6">
    <source>
        <dbReference type="Proteomes" id="UP000192578"/>
    </source>
</evidence>
<evidence type="ECO:0000256" key="2">
    <source>
        <dbReference type="PROSITE-ProRule" id="PRU00447"/>
    </source>
</evidence>
<dbReference type="PROSITE" id="PS51135">
    <property type="entry name" value="CIDE_N"/>
    <property type="match status" value="1"/>
</dbReference>
<dbReference type="Proteomes" id="UP000192578">
    <property type="component" value="Unassembled WGS sequence"/>
</dbReference>
<dbReference type="OrthoDB" id="9943677at2759"/>
<dbReference type="GO" id="GO:0004520">
    <property type="term" value="F:DNA endonuclease activity"/>
    <property type="evidence" value="ECO:0007669"/>
    <property type="project" value="InterPro"/>
</dbReference>
<dbReference type="GO" id="GO:0005737">
    <property type="term" value="C:cytoplasm"/>
    <property type="evidence" value="ECO:0007669"/>
    <property type="project" value="InterPro"/>
</dbReference>
<dbReference type="EMBL" id="MTYJ01000138">
    <property type="protein sequence ID" value="OQV12728.1"/>
    <property type="molecule type" value="Genomic_DNA"/>
</dbReference>
<dbReference type="InterPro" id="IPR039729">
    <property type="entry name" value="DFF40"/>
</dbReference>
<dbReference type="Gene3D" id="3.10.20.10">
    <property type="match status" value="1"/>
</dbReference>
<accession>A0A1W0WC24</accession>
<dbReference type="InterPro" id="IPR003508">
    <property type="entry name" value="CIDE-N_dom"/>
</dbReference>
<evidence type="ECO:0000256" key="3">
    <source>
        <dbReference type="SAM" id="MobiDB-lite"/>
    </source>
</evidence>
<feature type="domain" description="CIDE-N" evidence="4">
    <location>
        <begin position="4"/>
        <end position="84"/>
    </location>
</feature>
<dbReference type="CDD" id="cd01615">
    <property type="entry name" value="CIDE_N"/>
    <property type="match status" value="1"/>
</dbReference>
<dbReference type="SUPFAM" id="SSF54277">
    <property type="entry name" value="CAD &amp; PB1 domains"/>
    <property type="match status" value="1"/>
</dbReference>
<gene>
    <name evidence="5" type="ORF">BV898_13048</name>
</gene>
<reference evidence="6" key="1">
    <citation type="submission" date="2017-01" db="EMBL/GenBank/DDBJ databases">
        <title>Comparative genomics of anhydrobiosis in the tardigrade Hypsibius dujardini.</title>
        <authorList>
            <person name="Yoshida Y."/>
            <person name="Koutsovoulos G."/>
            <person name="Laetsch D."/>
            <person name="Stevens L."/>
            <person name="Kumar S."/>
            <person name="Horikawa D."/>
            <person name="Ishino K."/>
            <person name="Komine S."/>
            <person name="Tomita M."/>
            <person name="Blaxter M."/>
            <person name="Arakawa K."/>
        </authorList>
    </citation>
    <scope>NUCLEOTIDE SEQUENCE [LARGE SCALE GENOMIC DNA]</scope>
    <source>
        <strain evidence="6">Z151</strain>
    </source>
</reference>
<dbReference type="AlphaFoldDB" id="A0A1W0WC24"/>
<dbReference type="InterPro" id="IPR015311">
    <property type="entry name" value="DFF40_C"/>
</dbReference>
<proteinExistence type="predicted"/>
<sequence>MAPHVVPLKIQDVNRKNRIGIVVNSLQDLIAKASQKLSFNPRSTKKLRVCLEEDGTEILDDAFLFTLPAHSVLVILRPGESWMGNLSYVMEAFELVKKISPLHRIKERIEQTMNVEKDPEKMAMICGLLSTLGHKRELDSRDDDEEWFAGLIKGLTSKNKVMESSSRSRIRSYFYDARRGVKASVSAADYQTYFAWIFEAFSGLLKKHDYYGGYFSRLAPEEVRLCDTFGWFTCQGSFDAESCTVPHLINPFDNKESRIVFSTWNLDHQIEKSRQVVPAMIAAVQDLPRKATLNWEYFYGLLFTLANLRLVHIACHKKCEHTSKTVDLDEVHIKSSGGKMEAQSTRKRPRTAASGLRKTIS</sequence>
<dbReference type="SUPFAM" id="SSF54060">
    <property type="entry name" value="His-Me finger endonucleases"/>
    <property type="match status" value="1"/>
</dbReference>
<evidence type="ECO:0000256" key="1">
    <source>
        <dbReference type="ARBA" id="ARBA00022703"/>
    </source>
</evidence>
<evidence type="ECO:0000313" key="5">
    <source>
        <dbReference type="EMBL" id="OQV12728.1"/>
    </source>
</evidence>
<evidence type="ECO:0000259" key="4">
    <source>
        <dbReference type="PROSITE" id="PS51135"/>
    </source>
</evidence>
<dbReference type="Pfam" id="PF02017">
    <property type="entry name" value="CIDE-N"/>
    <property type="match status" value="1"/>
</dbReference>
<dbReference type="PANTHER" id="PTHR13067:SF2">
    <property type="entry name" value="CASPASE-ACTIVATED DNASE"/>
    <property type="match status" value="1"/>
</dbReference>
<dbReference type="GO" id="GO:0016787">
    <property type="term" value="F:hydrolase activity"/>
    <property type="evidence" value="ECO:0007669"/>
    <property type="project" value="InterPro"/>
</dbReference>
<comment type="caution">
    <text evidence="5">The sequence shown here is derived from an EMBL/GenBank/DDBJ whole genome shotgun (WGS) entry which is preliminary data.</text>
</comment>